<organism evidence="1">
    <name type="scientific">Bactrocera dorsalis</name>
    <name type="common">Oriental fruit fly</name>
    <name type="synonym">Dacus dorsalis</name>
    <dbReference type="NCBI Taxonomy" id="27457"/>
    <lineage>
        <taxon>Eukaryota</taxon>
        <taxon>Metazoa</taxon>
        <taxon>Ecdysozoa</taxon>
        <taxon>Arthropoda</taxon>
        <taxon>Hexapoda</taxon>
        <taxon>Insecta</taxon>
        <taxon>Pterygota</taxon>
        <taxon>Neoptera</taxon>
        <taxon>Endopterygota</taxon>
        <taxon>Diptera</taxon>
        <taxon>Brachycera</taxon>
        <taxon>Muscomorpha</taxon>
        <taxon>Tephritoidea</taxon>
        <taxon>Tephritidae</taxon>
        <taxon>Bactrocera</taxon>
        <taxon>Bactrocera</taxon>
    </lineage>
</organism>
<proteinExistence type="predicted"/>
<dbReference type="OrthoDB" id="8067470at2759"/>
<reference evidence="1" key="1">
    <citation type="journal article" date="2014" name="BMC Genomics">
        <title>Characterizing the developmental transcriptome of the oriental fruit fly, Bactrocera dorsalis (Diptera: Tephritidae) through comparative genomic analysis with Drosophila melanogaster utilizing modENCODE datasets.</title>
        <authorList>
            <person name="Geib S.M."/>
            <person name="Calla B."/>
            <person name="Hall B."/>
            <person name="Hou S."/>
            <person name="Manoukis N.C."/>
        </authorList>
    </citation>
    <scope>NUCLEOTIDE SEQUENCE</scope>
    <source>
        <strain evidence="1">Punador</strain>
    </source>
</reference>
<dbReference type="PANTHER" id="PTHR46114">
    <property type="entry name" value="APPLE DOMAIN-CONTAINING PROTEIN"/>
    <property type="match status" value="1"/>
</dbReference>
<dbReference type="AlphaFoldDB" id="A0A034WIH3"/>
<name>A0A034WIH3_BACDO</name>
<feature type="non-terminal residue" evidence="1">
    <location>
        <position position="1"/>
    </location>
</feature>
<dbReference type="PANTHER" id="PTHR46114:SF1">
    <property type="entry name" value="ZAD DOMAIN-CONTAINING PROTEIN"/>
    <property type="match status" value="1"/>
</dbReference>
<evidence type="ECO:0000313" key="1">
    <source>
        <dbReference type="EMBL" id="JAC54479.1"/>
    </source>
</evidence>
<dbReference type="EMBL" id="GAKP01004473">
    <property type="protein sequence ID" value="JAC54479.1"/>
    <property type="molecule type" value="Transcribed_RNA"/>
</dbReference>
<protein>
    <submittedName>
        <fullName evidence="1">Uncharacterized protein</fullName>
    </submittedName>
</protein>
<sequence length="137" mass="15985">VDSSDVVICHKLQHGPDIRKLMKNAKFGELLRPNEKIAWNSVMTVINHCLGVHRSEDWKKYVDDMVDAFEEIGVNMSLKIHFLHHHKDHFEQQVPTESDEHGERFHQVAAPLEHWYSGKKLDSLLADLCWTLIDESY</sequence>
<accession>A0A034WIH3</accession>